<accession>A0A8S5RA75</accession>
<protein>
    <submittedName>
        <fullName evidence="1">Uncharacterized protein</fullName>
    </submittedName>
</protein>
<name>A0A8S5RA75_9VIRU</name>
<organism evidence="1">
    <name type="scientific">virus sp. ctuZj11</name>
    <dbReference type="NCBI Taxonomy" id="2825825"/>
    <lineage>
        <taxon>Viruses</taxon>
    </lineage>
</organism>
<reference evidence="1" key="1">
    <citation type="journal article" date="2021" name="Proc. Natl. Acad. Sci. U.S.A.">
        <title>A Catalog of Tens of Thousands of Viruses from Human Metagenomes Reveals Hidden Associations with Chronic Diseases.</title>
        <authorList>
            <person name="Tisza M.J."/>
            <person name="Buck C.B."/>
        </authorList>
    </citation>
    <scope>NUCLEOTIDE SEQUENCE</scope>
    <source>
        <strain evidence="1">CtuZj11</strain>
    </source>
</reference>
<proteinExistence type="predicted"/>
<sequence length="144" mass="16225">MPFKISGTPINLTCTELGFPEFPNLLFGTIEGDATYIDVTKHLKDHQGLNVQSFLNAYEAPIQALVRANNIDPEKVCVLNHEGHILIEGSLVYLFLSYTNPEFLAWVFDRMDELFATGFCVSDSYLLASARRRLPDDVLTRRDG</sequence>
<evidence type="ECO:0000313" key="1">
    <source>
        <dbReference type="EMBL" id="DAE28239.1"/>
    </source>
</evidence>
<dbReference type="EMBL" id="BK059083">
    <property type="protein sequence ID" value="DAE28239.1"/>
    <property type="molecule type" value="Genomic_DNA"/>
</dbReference>